<keyword evidence="1" id="KW-0812">Transmembrane</keyword>
<protein>
    <submittedName>
        <fullName evidence="2">Uncharacterized protein</fullName>
    </submittedName>
</protein>
<reference evidence="2" key="1">
    <citation type="submission" date="2023-03" db="EMBL/GenBank/DDBJ databases">
        <authorList>
            <person name="Steffen K."/>
            <person name="Cardenas P."/>
        </authorList>
    </citation>
    <scope>NUCLEOTIDE SEQUENCE</scope>
</reference>
<evidence type="ECO:0000313" key="2">
    <source>
        <dbReference type="EMBL" id="CAI8020532.1"/>
    </source>
</evidence>
<name>A0AA35WNJ2_GEOBA</name>
<sequence length="408" mass="46112">MSSRKLGQFAGASDSGIFRWWIEVCKKLGREEFQLLKSLYLVTLPLRVLQDNVKEPQDHAHLLYDLPLERDVATHSAIGDGYVREPLTPQQSLALFVHRLQLLVPVKGRLSKEDERNLGGKVCISSLESLLGVLPSVEGVHFPTESRLMECLVKCYVNLSSAQRCKIKEKLAECLGLNVEVATIFDVFAELFIKQRSNYDPQGIVAKFTFSMQSARCGRASYEDLRDCLLQYNILHSEINLPERDPSPEPVINERMQEGITNIIENDRNRYRSHTIKRVLFFTGLCLLVLVQLIACAIATGVIVKQTPLEDVINRKDSSCSQTHGPLNNSIAPIIVTQFNTFSSKLVTVKQQHFDSYYRQNLTYYVFPANGVHRYIYTSTASWIGTTGNDIEIYVLEGSTITFTVNIS</sequence>
<proteinExistence type="predicted"/>
<keyword evidence="1" id="KW-0472">Membrane</keyword>
<dbReference type="EMBL" id="CASHTH010001833">
    <property type="protein sequence ID" value="CAI8020532.1"/>
    <property type="molecule type" value="Genomic_DNA"/>
</dbReference>
<comment type="caution">
    <text evidence="2">The sequence shown here is derived from an EMBL/GenBank/DDBJ whole genome shotgun (WGS) entry which is preliminary data.</text>
</comment>
<dbReference type="Proteomes" id="UP001174909">
    <property type="component" value="Unassembled WGS sequence"/>
</dbReference>
<keyword evidence="1" id="KW-1133">Transmembrane helix</keyword>
<evidence type="ECO:0000313" key="3">
    <source>
        <dbReference type="Proteomes" id="UP001174909"/>
    </source>
</evidence>
<keyword evidence="3" id="KW-1185">Reference proteome</keyword>
<feature type="non-terminal residue" evidence="2">
    <location>
        <position position="408"/>
    </location>
</feature>
<feature type="transmembrane region" description="Helical" evidence="1">
    <location>
        <begin position="279"/>
        <end position="304"/>
    </location>
</feature>
<accession>A0AA35WNJ2</accession>
<evidence type="ECO:0000256" key="1">
    <source>
        <dbReference type="SAM" id="Phobius"/>
    </source>
</evidence>
<dbReference type="AlphaFoldDB" id="A0AA35WNJ2"/>
<organism evidence="2 3">
    <name type="scientific">Geodia barretti</name>
    <name type="common">Barrett's horny sponge</name>
    <dbReference type="NCBI Taxonomy" id="519541"/>
    <lineage>
        <taxon>Eukaryota</taxon>
        <taxon>Metazoa</taxon>
        <taxon>Porifera</taxon>
        <taxon>Demospongiae</taxon>
        <taxon>Heteroscleromorpha</taxon>
        <taxon>Tetractinellida</taxon>
        <taxon>Astrophorina</taxon>
        <taxon>Geodiidae</taxon>
        <taxon>Geodia</taxon>
    </lineage>
</organism>
<gene>
    <name evidence="2" type="ORF">GBAR_LOCUS12284</name>
</gene>